<accession>A0A9N9LWY8</accession>
<evidence type="ECO:0000313" key="3">
    <source>
        <dbReference type="EMBL" id="CAG8982448.1"/>
    </source>
</evidence>
<evidence type="ECO:0000256" key="1">
    <source>
        <dbReference type="SAM" id="MobiDB-lite"/>
    </source>
</evidence>
<reference evidence="3" key="1">
    <citation type="submission" date="2021-07" db="EMBL/GenBank/DDBJ databases">
        <authorList>
            <person name="Durling M."/>
        </authorList>
    </citation>
    <scope>NUCLEOTIDE SEQUENCE</scope>
</reference>
<evidence type="ECO:0000256" key="2">
    <source>
        <dbReference type="SAM" id="SignalP"/>
    </source>
</evidence>
<keyword evidence="2" id="KW-0732">Signal</keyword>
<keyword evidence="4" id="KW-1185">Reference proteome</keyword>
<organism evidence="3 4">
    <name type="scientific">Hymenoscyphus albidus</name>
    <dbReference type="NCBI Taxonomy" id="595503"/>
    <lineage>
        <taxon>Eukaryota</taxon>
        <taxon>Fungi</taxon>
        <taxon>Dikarya</taxon>
        <taxon>Ascomycota</taxon>
        <taxon>Pezizomycotina</taxon>
        <taxon>Leotiomycetes</taxon>
        <taxon>Helotiales</taxon>
        <taxon>Helotiaceae</taxon>
        <taxon>Hymenoscyphus</taxon>
    </lineage>
</organism>
<protein>
    <submittedName>
        <fullName evidence="3">Uncharacterized protein</fullName>
    </submittedName>
</protein>
<dbReference type="Proteomes" id="UP000701801">
    <property type="component" value="Unassembled WGS sequence"/>
</dbReference>
<proteinExistence type="predicted"/>
<dbReference type="EMBL" id="CAJVRM010000624">
    <property type="protein sequence ID" value="CAG8982448.1"/>
    <property type="molecule type" value="Genomic_DNA"/>
</dbReference>
<comment type="caution">
    <text evidence="3">The sequence shown here is derived from an EMBL/GenBank/DDBJ whole genome shotgun (WGS) entry which is preliminary data.</text>
</comment>
<dbReference type="AlphaFoldDB" id="A0A9N9LWY8"/>
<feature type="chain" id="PRO_5040501528" evidence="2">
    <location>
        <begin position="23"/>
        <end position="97"/>
    </location>
</feature>
<gene>
    <name evidence="3" type="ORF">HYALB_00014074</name>
</gene>
<feature type="signal peptide" evidence="2">
    <location>
        <begin position="1"/>
        <end position="22"/>
    </location>
</feature>
<evidence type="ECO:0000313" key="4">
    <source>
        <dbReference type="Proteomes" id="UP000701801"/>
    </source>
</evidence>
<feature type="region of interest" description="Disordered" evidence="1">
    <location>
        <begin position="71"/>
        <end position="97"/>
    </location>
</feature>
<sequence>MQLINFPTALVLLTTTLSSTTALPLGSTLPTKSAAWEVKVRPEYLFHLHGGPFSPPWLEKTIKTVKQLKNKLTNTPEPPPYRVEVLRPLKGPPQMRG</sequence>
<dbReference type="OrthoDB" id="10359163at2759"/>
<name>A0A9N9LWY8_9HELO</name>